<keyword evidence="2" id="KW-1185">Reference proteome</keyword>
<dbReference type="AlphaFoldDB" id="A0A0L7KIF2"/>
<dbReference type="Proteomes" id="UP000037510">
    <property type="component" value="Unassembled WGS sequence"/>
</dbReference>
<evidence type="ECO:0000313" key="2">
    <source>
        <dbReference type="Proteomes" id="UP000037510"/>
    </source>
</evidence>
<sequence>MDSCAVSPVRLRWVGSELGQKFVRTRRWSYERTHAASALFCRLPDPADPLGYAMRAYHMELLQRSLQMLLIADERSNTRDVLDLIKLITDDVSTDAPHHTGR</sequence>
<evidence type="ECO:0000313" key="1">
    <source>
        <dbReference type="EMBL" id="KOB62851.1"/>
    </source>
</evidence>
<comment type="caution">
    <text evidence="1">The sequence shown here is derived from an EMBL/GenBank/DDBJ whole genome shotgun (WGS) entry which is preliminary data.</text>
</comment>
<name>A0A0L7KIF2_OPEBR</name>
<accession>A0A0L7KIF2</accession>
<dbReference type="EMBL" id="JTDY01009742">
    <property type="protein sequence ID" value="KOB62851.1"/>
    <property type="molecule type" value="Genomic_DNA"/>
</dbReference>
<protein>
    <submittedName>
        <fullName evidence="1">Sterol regulatory element-binding protein 1</fullName>
    </submittedName>
</protein>
<gene>
    <name evidence="1" type="ORF">OBRU01_18802</name>
</gene>
<proteinExistence type="predicted"/>
<organism evidence="1 2">
    <name type="scientific">Operophtera brumata</name>
    <name type="common">Winter moth</name>
    <name type="synonym">Phalaena brumata</name>
    <dbReference type="NCBI Taxonomy" id="104452"/>
    <lineage>
        <taxon>Eukaryota</taxon>
        <taxon>Metazoa</taxon>
        <taxon>Ecdysozoa</taxon>
        <taxon>Arthropoda</taxon>
        <taxon>Hexapoda</taxon>
        <taxon>Insecta</taxon>
        <taxon>Pterygota</taxon>
        <taxon>Neoptera</taxon>
        <taxon>Endopterygota</taxon>
        <taxon>Lepidoptera</taxon>
        <taxon>Glossata</taxon>
        <taxon>Ditrysia</taxon>
        <taxon>Geometroidea</taxon>
        <taxon>Geometridae</taxon>
        <taxon>Larentiinae</taxon>
        <taxon>Operophtera</taxon>
    </lineage>
</organism>
<reference evidence="1 2" key="1">
    <citation type="journal article" date="2015" name="Genome Biol. Evol.">
        <title>The genome of winter moth (Operophtera brumata) provides a genomic perspective on sexual dimorphism and phenology.</title>
        <authorList>
            <person name="Derks M.F."/>
            <person name="Smit S."/>
            <person name="Salis L."/>
            <person name="Schijlen E."/>
            <person name="Bossers A."/>
            <person name="Mateman C."/>
            <person name="Pijl A.S."/>
            <person name="de Ridder D."/>
            <person name="Groenen M.A."/>
            <person name="Visser M.E."/>
            <person name="Megens H.J."/>
        </authorList>
    </citation>
    <scope>NUCLEOTIDE SEQUENCE [LARGE SCALE GENOMIC DNA]</scope>
    <source>
        <strain evidence="1">WM2013NL</strain>
        <tissue evidence="1">Head and thorax</tissue>
    </source>
</reference>
<dbReference type="STRING" id="104452.A0A0L7KIF2"/>